<keyword evidence="3" id="KW-1185">Reference proteome</keyword>
<dbReference type="Gene3D" id="3.40.50.1980">
    <property type="entry name" value="Nitrogenase molybdenum iron protein domain"/>
    <property type="match status" value="2"/>
</dbReference>
<evidence type="ECO:0000259" key="1">
    <source>
        <dbReference type="PROSITE" id="PS50983"/>
    </source>
</evidence>
<dbReference type="InterPro" id="IPR050902">
    <property type="entry name" value="ABC_Transporter_SBP"/>
</dbReference>
<dbReference type="PANTHER" id="PTHR30535">
    <property type="entry name" value="VITAMIN B12-BINDING PROTEIN"/>
    <property type="match status" value="1"/>
</dbReference>
<proteinExistence type="predicted"/>
<evidence type="ECO:0000313" key="2">
    <source>
        <dbReference type="EMBL" id="MDS1311058.1"/>
    </source>
</evidence>
<dbReference type="Pfam" id="PF01497">
    <property type="entry name" value="Peripla_BP_2"/>
    <property type="match status" value="1"/>
</dbReference>
<dbReference type="PROSITE" id="PS50983">
    <property type="entry name" value="FE_B12_PBP"/>
    <property type="match status" value="1"/>
</dbReference>
<name>A0ABU2HJ20_9GAMM</name>
<dbReference type="SUPFAM" id="SSF53807">
    <property type="entry name" value="Helical backbone' metal receptor"/>
    <property type="match status" value="1"/>
</dbReference>
<sequence>MMLRIRCIAALVGGLFCLWADLSLAARTVTDLAGRSVELPSEVNRIVLGESRYIPALAILDGDALPDRLAGMLPDFEMTDPGGYAQYLKAFPALADVPRVGHTSADSFSLESVLGLGADLAIFSLEGHGPGARNKMLIDQLQRAGVVVVFIDFRQNPLVNTPKSMALLGEVLGRQEEAQTFNRFYQRELAKVTDVVAQIPETDWPRVFLHSRLGLHDSCCETMVEGMMGHFLKAAGARNVAEGKVPGVSGVLNLEYLISNPPDYYVATAIGSRKYTTSESDYSYVMLGAGIDTATARASLAQATDRPGLRAVEPIREGRAMAIWHHFYNTPMNVIAVQALARWFHPEAFSELDPEATLAEFYQRFQPIELDGIYWVRAREPAE</sequence>
<gene>
    <name evidence="2" type="ORF">RKA07_13230</name>
</gene>
<dbReference type="PANTHER" id="PTHR30535:SF34">
    <property type="entry name" value="MOLYBDATE-BINDING PROTEIN MOLA"/>
    <property type="match status" value="1"/>
</dbReference>
<comment type="caution">
    <text evidence="2">The sequence shown here is derived from an EMBL/GenBank/DDBJ whole genome shotgun (WGS) entry which is preliminary data.</text>
</comment>
<dbReference type="Proteomes" id="UP001267407">
    <property type="component" value="Unassembled WGS sequence"/>
</dbReference>
<feature type="domain" description="Fe/B12 periplasmic-binding" evidence="1">
    <location>
        <begin position="45"/>
        <end position="352"/>
    </location>
</feature>
<dbReference type="InterPro" id="IPR002491">
    <property type="entry name" value="ABC_transptr_periplasmic_BD"/>
</dbReference>
<evidence type="ECO:0000313" key="3">
    <source>
        <dbReference type="Proteomes" id="UP001267407"/>
    </source>
</evidence>
<dbReference type="RefSeq" id="WP_227715228.1">
    <property type="nucleotide sequence ID" value="NZ_JAVMBO010000017.1"/>
</dbReference>
<reference evidence="2" key="1">
    <citation type="submission" date="2023-09" db="EMBL/GenBank/DDBJ databases">
        <title>Marinobacter sediminicola sp. nov. and Marinobacter maritimum sp. nov., isolated from marine sediment.</title>
        <authorList>
            <person name="An J."/>
        </authorList>
    </citation>
    <scope>NUCLEOTIDE SEQUENCE</scope>
    <source>
        <strain evidence="2">F60267</strain>
    </source>
</reference>
<accession>A0ABU2HJ20</accession>
<dbReference type="EMBL" id="JAVMBO010000017">
    <property type="protein sequence ID" value="MDS1311058.1"/>
    <property type="molecule type" value="Genomic_DNA"/>
</dbReference>
<organism evidence="2 3">
    <name type="scientific">Marinobacter xiaoshiensis</name>
    <dbReference type="NCBI Taxonomy" id="3073652"/>
    <lineage>
        <taxon>Bacteria</taxon>
        <taxon>Pseudomonadati</taxon>
        <taxon>Pseudomonadota</taxon>
        <taxon>Gammaproteobacteria</taxon>
        <taxon>Pseudomonadales</taxon>
        <taxon>Marinobacteraceae</taxon>
        <taxon>Marinobacter</taxon>
    </lineage>
</organism>
<protein>
    <submittedName>
        <fullName evidence="2">ABC transporter substrate-binding protein</fullName>
    </submittedName>
</protein>